<sequence length="246" mass="25745">MTDLGAHLSVHALSVATRLHTDHRPLNDFPAAVLPRARRVAEAGGIPLEHLVVASPEDAEAEGPDVSALALAALGPPPDEQPLFLVRSGPLRDAKVAALAGLVHASGWRGEDIGVTHLDELGGALVFDLLSWAMPAAATALICDEPLFADARAGGVWFTAIGLRIHRGPGPLRVIACGEGPPPATPAAHHITGRTASEPWLTLHTTLSGTPLPPGTRILLHTRGPRRECWLTLETTSAGTLALPRQ</sequence>
<evidence type="ECO:0000313" key="3">
    <source>
        <dbReference type="Proteomes" id="UP000268652"/>
    </source>
</evidence>
<gene>
    <name evidence="2" type="ORF">D7318_25845</name>
    <name evidence="1" type="ORF">D7319_26480</name>
</gene>
<dbReference type="OrthoDB" id="3604351at2"/>
<evidence type="ECO:0000313" key="2">
    <source>
        <dbReference type="EMBL" id="RKN16442.1"/>
    </source>
</evidence>
<comment type="caution">
    <text evidence="1">The sequence shown here is derived from an EMBL/GenBank/DDBJ whole genome shotgun (WGS) entry which is preliminary data.</text>
</comment>
<dbReference type="Proteomes" id="UP000268652">
    <property type="component" value="Unassembled WGS sequence"/>
</dbReference>
<evidence type="ECO:0000313" key="1">
    <source>
        <dbReference type="EMBL" id="RKN05116.1"/>
    </source>
</evidence>
<name>A0A3A9WBW6_9ACTN</name>
<accession>A0A3A9WBW6</accession>
<proteinExistence type="predicted"/>
<evidence type="ECO:0000313" key="4">
    <source>
        <dbReference type="Proteomes" id="UP000275024"/>
    </source>
</evidence>
<dbReference type="AlphaFoldDB" id="A0A3A9WBW6"/>
<dbReference type="RefSeq" id="WP_120699623.1">
    <property type="nucleotide sequence ID" value="NZ_RBDX01000029.1"/>
</dbReference>
<protein>
    <submittedName>
        <fullName evidence="1">Uncharacterized protein</fullName>
    </submittedName>
</protein>
<organism evidence="1 4">
    <name type="scientific">Streptomyces radicis</name>
    <dbReference type="NCBI Taxonomy" id="1750517"/>
    <lineage>
        <taxon>Bacteria</taxon>
        <taxon>Bacillati</taxon>
        <taxon>Actinomycetota</taxon>
        <taxon>Actinomycetes</taxon>
        <taxon>Kitasatosporales</taxon>
        <taxon>Streptomycetaceae</taxon>
        <taxon>Streptomyces</taxon>
    </lineage>
</organism>
<dbReference type="Proteomes" id="UP000275024">
    <property type="component" value="Unassembled WGS sequence"/>
</dbReference>
<dbReference type="EMBL" id="RBDX01000029">
    <property type="protein sequence ID" value="RKN05116.1"/>
    <property type="molecule type" value="Genomic_DNA"/>
</dbReference>
<reference evidence="3 4" key="1">
    <citation type="submission" date="2018-09" db="EMBL/GenBank/DDBJ databases">
        <title>Streptomyces sp. nov. DS1-2, an endophytic actinomycete isolated from roots of Dendrobium scabrilingue.</title>
        <authorList>
            <person name="Kuncharoen N."/>
            <person name="Kudo T."/>
            <person name="Ohkuma M."/>
            <person name="Yuki M."/>
            <person name="Tanasupawat S."/>
        </authorList>
    </citation>
    <scope>NUCLEOTIDE SEQUENCE [LARGE SCALE GENOMIC DNA]</scope>
    <source>
        <strain evidence="1 4">AZ1-7</strain>
        <strain evidence="2 3">DS1-2</strain>
    </source>
</reference>
<dbReference type="EMBL" id="RBDY01000027">
    <property type="protein sequence ID" value="RKN16442.1"/>
    <property type="molecule type" value="Genomic_DNA"/>
</dbReference>
<keyword evidence="3" id="KW-1185">Reference proteome</keyword>